<dbReference type="Proteomes" id="UP000092993">
    <property type="component" value="Unassembled WGS sequence"/>
</dbReference>
<evidence type="ECO:0000313" key="6">
    <source>
        <dbReference type="EMBL" id="OBZ79819.1"/>
    </source>
</evidence>
<keyword evidence="3" id="KW-0862">Zinc</keyword>
<keyword evidence="1" id="KW-0479">Metal-binding</keyword>
<proteinExistence type="predicted"/>
<evidence type="ECO:0000256" key="3">
    <source>
        <dbReference type="ARBA" id="ARBA00022833"/>
    </source>
</evidence>
<dbReference type="OrthoDB" id="432970at2759"/>
<feature type="domain" description="MYND-type" evidence="5">
    <location>
        <begin position="224"/>
        <end position="264"/>
    </location>
</feature>
<dbReference type="GO" id="GO:0008270">
    <property type="term" value="F:zinc ion binding"/>
    <property type="evidence" value="ECO:0007669"/>
    <property type="project" value="UniProtKB-KW"/>
</dbReference>
<accession>A0A1C7MTN0</accession>
<evidence type="ECO:0000259" key="5">
    <source>
        <dbReference type="PROSITE" id="PS50865"/>
    </source>
</evidence>
<dbReference type="InterPro" id="IPR002893">
    <property type="entry name" value="Znf_MYND"/>
</dbReference>
<dbReference type="STRING" id="5627.A0A1C7MTN0"/>
<dbReference type="OMA" id="EYHETIN"/>
<dbReference type="SUPFAM" id="SSF144232">
    <property type="entry name" value="HIT/MYND zinc finger-like"/>
    <property type="match status" value="1"/>
</dbReference>
<evidence type="ECO:0000256" key="1">
    <source>
        <dbReference type="ARBA" id="ARBA00022723"/>
    </source>
</evidence>
<dbReference type="InterPro" id="IPR012912">
    <property type="entry name" value="Plasmid_pRiA4b_Orf3-like"/>
</dbReference>
<keyword evidence="2 4" id="KW-0863">Zinc-finger</keyword>
<evidence type="ECO:0000256" key="4">
    <source>
        <dbReference type="PROSITE-ProRule" id="PRU00134"/>
    </source>
</evidence>
<dbReference type="Pfam" id="PF07929">
    <property type="entry name" value="PRiA4_ORF3"/>
    <property type="match status" value="1"/>
</dbReference>
<dbReference type="Pfam" id="PF01753">
    <property type="entry name" value="zf-MYND"/>
    <property type="match status" value="1"/>
</dbReference>
<dbReference type="Gene3D" id="3.10.290.30">
    <property type="entry name" value="MM3350-like"/>
    <property type="match status" value="1"/>
</dbReference>
<sequence>MVPPSPLICFRDGSLFGPEGSGSIDRMHIAQVGYDYLPDDNYNLAHTFSKEGDKFGYLYDFGDKWFHDIEVEHICSPEESNGEVVIIDGEGMCPGENMDGSWKYVENTKILNDGTPSEKLAKKREILQSPNYNDYKKSASQFNHKSFDLPLAISRLSAALGSSASVSSGAKVYHMPIMSGAEEIARGMHVKRGQKVEQKWDEENGGFWQETTSSTRDRRAEAVCAACGNSAGMQLKACSGCKQVLYCSRQHQYEHWKNGHKQQCSRKFSDKEKSAGSK</sequence>
<keyword evidence="7" id="KW-1185">Reference proteome</keyword>
<comment type="caution">
    <text evidence="6">The sequence shown here is derived from an EMBL/GenBank/DDBJ whole genome shotgun (WGS) entry which is preliminary data.</text>
</comment>
<dbReference type="PROSITE" id="PS01360">
    <property type="entry name" value="ZF_MYND_1"/>
    <property type="match status" value="1"/>
</dbReference>
<gene>
    <name evidence="6" type="ORF">A0H81_00310</name>
</gene>
<dbReference type="AlphaFoldDB" id="A0A1C7MTN0"/>
<dbReference type="SUPFAM" id="SSF159941">
    <property type="entry name" value="MM3350-like"/>
    <property type="match status" value="1"/>
</dbReference>
<protein>
    <submittedName>
        <fullName evidence="6">Uncharacterized protein y4hQ</fullName>
    </submittedName>
</protein>
<dbReference type="PROSITE" id="PS50865">
    <property type="entry name" value="ZF_MYND_2"/>
    <property type="match status" value="1"/>
</dbReference>
<dbReference type="InterPro" id="IPR024047">
    <property type="entry name" value="MM3350-like_sf"/>
</dbReference>
<evidence type="ECO:0000256" key="2">
    <source>
        <dbReference type="ARBA" id="ARBA00022771"/>
    </source>
</evidence>
<name>A0A1C7MTN0_GRIFR</name>
<reference evidence="6 7" key="1">
    <citation type="submission" date="2016-03" db="EMBL/GenBank/DDBJ databases">
        <title>Whole genome sequencing of Grifola frondosa 9006-11.</title>
        <authorList>
            <person name="Min B."/>
            <person name="Park H."/>
            <person name="Kim J.-G."/>
            <person name="Cho H."/>
            <person name="Oh Y.-L."/>
            <person name="Kong W.-S."/>
            <person name="Choi I.-G."/>
        </authorList>
    </citation>
    <scope>NUCLEOTIDE SEQUENCE [LARGE SCALE GENOMIC DNA]</scope>
    <source>
        <strain evidence="6 7">9006-11</strain>
    </source>
</reference>
<organism evidence="6 7">
    <name type="scientific">Grifola frondosa</name>
    <name type="common">Maitake</name>
    <name type="synonym">Polyporus frondosus</name>
    <dbReference type="NCBI Taxonomy" id="5627"/>
    <lineage>
        <taxon>Eukaryota</taxon>
        <taxon>Fungi</taxon>
        <taxon>Dikarya</taxon>
        <taxon>Basidiomycota</taxon>
        <taxon>Agaricomycotina</taxon>
        <taxon>Agaricomycetes</taxon>
        <taxon>Polyporales</taxon>
        <taxon>Grifolaceae</taxon>
        <taxon>Grifola</taxon>
    </lineage>
</organism>
<dbReference type="EMBL" id="LUGG01000001">
    <property type="protein sequence ID" value="OBZ79819.1"/>
    <property type="molecule type" value="Genomic_DNA"/>
</dbReference>
<dbReference type="Gene3D" id="6.10.140.2220">
    <property type="match status" value="1"/>
</dbReference>
<evidence type="ECO:0000313" key="7">
    <source>
        <dbReference type="Proteomes" id="UP000092993"/>
    </source>
</evidence>